<evidence type="ECO:0000256" key="3">
    <source>
        <dbReference type="ARBA" id="ARBA00022490"/>
    </source>
</evidence>
<evidence type="ECO:0000256" key="6">
    <source>
        <dbReference type="ARBA" id="ARBA00054835"/>
    </source>
</evidence>
<sequence>MQHPTTARARTQSRADFALSPQWYRLPRPPGHLHRPAEADTSRQSQSLRPYLQCVRTSLTAALSLSNFASQASERHNVPEIEAASSPEVVLNPLTVSRNENERVYIEPSINSVRISIKIKQADEIEHILVHKFTRFLTQRAESFYILRRKPVKGYDISFLVTNFHTEEMLKHKLVDFIIQFMEEVDKEISEMKLFLNARARFVAESFLTP</sequence>
<proteinExistence type="inferred from homology"/>
<evidence type="ECO:0000313" key="10">
    <source>
        <dbReference type="Proteomes" id="UP000800096"/>
    </source>
</evidence>
<dbReference type="Pfam" id="PF05856">
    <property type="entry name" value="ARPC4"/>
    <property type="match status" value="1"/>
</dbReference>
<dbReference type="PANTHER" id="PTHR22629">
    <property type="entry name" value="ARP2/3 COMPLEX 20 KD SUBUNIT"/>
    <property type="match status" value="1"/>
</dbReference>
<dbReference type="Proteomes" id="UP000800096">
    <property type="component" value="Unassembled WGS sequence"/>
</dbReference>
<comment type="subcellular location">
    <subcellularLocation>
        <location evidence="1">Cytoplasm</location>
        <location evidence="1">Cytoskeleton</location>
    </subcellularLocation>
</comment>
<comment type="similarity">
    <text evidence="2">Belongs to the ARPC4 family.</text>
</comment>
<dbReference type="FunFam" id="3.30.1460.20:FF:000001">
    <property type="entry name" value="Actin-related protein 2/3 complex subunit 4"/>
    <property type="match status" value="1"/>
</dbReference>
<dbReference type="GO" id="GO:0051015">
    <property type="term" value="F:actin filament binding"/>
    <property type="evidence" value="ECO:0007669"/>
    <property type="project" value="TreeGrafter"/>
</dbReference>
<keyword evidence="4" id="KW-0009">Actin-binding</keyword>
<dbReference type="Gene3D" id="3.30.1460.20">
    <property type="match status" value="1"/>
</dbReference>
<name>A0A6A5QSQ3_AMPQU</name>
<accession>A0A6A5QSQ3</accession>
<feature type="region of interest" description="Disordered" evidence="8">
    <location>
        <begin position="28"/>
        <end position="47"/>
    </location>
</feature>
<dbReference type="EMBL" id="ML979135">
    <property type="protein sequence ID" value="KAF1916977.1"/>
    <property type="molecule type" value="Genomic_DNA"/>
</dbReference>
<keyword evidence="3" id="KW-0963">Cytoplasm</keyword>
<protein>
    <recommendedName>
        <fullName evidence="7">Arp2/3 complex 20 kDa</fullName>
    </recommendedName>
</protein>
<dbReference type="InterPro" id="IPR034666">
    <property type="entry name" value="ARPC2/4"/>
</dbReference>
<evidence type="ECO:0000313" key="9">
    <source>
        <dbReference type="EMBL" id="KAF1916977.1"/>
    </source>
</evidence>
<dbReference type="GO" id="GO:0030041">
    <property type="term" value="P:actin filament polymerization"/>
    <property type="evidence" value="ECO:0007669"/>
    <property type="project" value="InterPro"/>
</dbReference>
<dbReference type="InterPro" id="IPR008384">
    <property type="entry name" value="ARPC4"/>
</dbReference>
<keyword evidence="5" id="KW-0206">Cytoskeleton</keyword>
<evidence type="ECO:0000256" key="8">
    <source>
        <dbReference type="SAM" id="MobiDB-lite"/>
    </source>
</evidence>
<evidence type="ECO:0000256" key="7">
    <source>
        <dbReference type="ARBA" id="ARBA00082270"/>
    </source>
</evidence>
<dbReference type="AlphaFoldDB" id="A0A6A5QSQ3"/>
<gene>
    <name evidence="9" type="ORF">BDU57DRAFT_447921</name>
</gene>
<evidence type="ECO:0000256" key="4">
    <source>
        <dbReference type="ARBA" id="ARBA00023203"/>
    </source>
</evidence>
<feature type="non-terminal residue" evidence="9">
    <location>
        <position position="210"/>
    </location>
</feature>
<evidence type="ECO:0000256" key="5">
    <source>
        <dbReference type="ARBA" id="ARBA00023212"/>
    </source>
</evidence>
<comment type="function">
    <text evidence="6">Functions as actin-binding component of the Arp2/3 complex which is involved in regulation of actin polymerization and together with an activating nucleation-promoting factor (NPF) mediates the formation of branched actin networks. Seems to contact the mother actin filament.</text>
</comment>
<dbReference type="PANTHER" id="PTHR22629:SF0">
    <property type="entry name" value="ACTIN-RELATED PROTEIN 2_3 COMPLEX SUBUNIT 4"/>
    <property type="match status" value="1"/>
</dbReference>
<dbReference type="GO" id="GO:0005885">
    <property type="term" value="C:Arp2/3 protein complex"/>
    <property type="evidence" value="ECO:0007669"/>
    <property type="project" value="InterPro"/>
</dbReference>
<dbReference type="OrthoDB" id="336240at2759"/>
<evidence type="ECO:0000256" key="2">
    <source>
        <dbReference type="ARBA" id="ARBA00005919"/>
    </source>
</evidence>
<reference evidence="9" key="1">
    <citation type="journal article" date="2020" name="Stud. Mycol.">
        <title>101 Dothideomycetes genomes: a test case for predicting lifestyles and emergence of pathogens.</title>
        <authorList>
            <person name="Haridas S."/>
            <person name="Albert R."/>
            <person name="Binder M."/>
            <person name="Bloem J."/>
            <person name="Labutti K."/>
            <person name="Salamov A."/>
            <person name="Andreopoulos B."/>
            <person name="Baker S."/>
            <person name="Barry K."/>
            <person name="Bills G."/>
            <person name="Bluhm B."/>
            <person name="Cannon C."/>
            <person name="Castanera R."/>
            <person name="Culley D."/>
            <person name="Daum C."/>
            <person name="Ezra D."/>
            <person name="Gonzalez J."/>
            <person name="Henrissat B."/>
            <person name="Kuo A."/>
            <person name="Liang C."/>
            <person name="Lipzen A."/>
            <person name="Lutzoni F."/>
            <person name="Magnuson J."/>
            <person name="Mondo S."/>
            <person name="Nolan M."/>
            <person name="Ohm R."/>
            <person name="Pangilinan J."/>
            <person name="Park H.-J."/>
            <person name="Ramirez L."/>
            <person name="Alfaro M."/>
            <person name="Sun H."/>
            <person name="Tritt A."/>
            <person name="Yoshinaga Y."/>
            <person name="Zwiers L.-H."/>
            <person name="Turgeon B."/>
            <person name="Goodwin S."/>
            <person name="Spatafora J."/>
            <person name="Crous P."/>
            <person name="Grigoriev I."/>
        </authorList>
    </citation>
    <scope>NUCLEOTIDE SEQUENCE</scope>
    <source>
        <strain evidence="9">HMLAC05119</strain>
    </source>
</reference>
<keyword evidence="10" id="KW-1185">Reference proteome</keyword>
<evidence type="ECO:0000256" key="1">
    <source>
        <dbReference type="ARBA" id="ARBA00004245"/>
    </source>
</evidence>
<organism evidence="9 10">
    <name type="scientific">Ampelomyces quisqualis</name>
    <name type="common">Powdery mildew agent</name>
    <dbReference type="NCBI Taxonomy" id="50730"/>
    <lineage>
        <taxon>Eukaryota</taxon>
        <taxon>Fungi</taxon>
        <taxon>Dikarya</taxon>
        <taxon>Ascomycota</taxon>
        <taxon>Pezizomycotina</taxon>
        <taxon>Dothideomycetes</taxon>
        <taxon>Pleosporomycetidae</taxon>
        <taxon>Pleosporales</taxon>
        <taxon>Pleosporineae</taxon>
        <taxon>Phaeosphaeriaceae</taxon>
        <taxon>Ampelomyces</taxon>
    </lineage>
</organism>
<dbReference type="SUPFAM" id="SSF69645">
    <property type="entry name" value="Arp2/3 complex subunits"/>
    <property type="match status" value="1"/>
</dbReference>
<dbReference type="GO" id="GO:0034314">
    <property type="term" value="P:Arp2/3 complex-mediated actin nucleation"/>
    <property type="evidence" value="ECO:0007669"/>
    <property type="project" value="InterPro"/>
</dbReference>